<dbReference type="InterPro" id="IPR000825">
    <property type="entry name" value="SUF_FeS_clus_asmbl_SufBD_core"/>
</dbReference>
<dbReference type="PANTHER" id="PTHR43575">
    <property type="entry name" value="PROTEIN ABCI7, CHLOROPLASTIC"/>
    <property type="match status" value="1"/>
</dbReference>
<dbReference type="InterPro" id="IPR037284">
    <property type="entry name" value="SUF_FeS_clus_asmbl_SufBD_sf"/>
</dbReference>
<name>A0A9D9EUS2_9BACT</name>
<dbReference type="InterPro" id="IPR055346">
    <property type="entry name" value="Fe-S_cluster_assembly_SufBD"/>
</dbReference>
<gene>
    <name evidence="2" type="ORF">IAC06_07490</name>
</gene>
<evidence type="ECO:0000313" key="3">
    <source>
        <dbReference type="Proteomes" id="UP000823661"/>
    </source>
</evidence>
<dbReference type="Pfam" id="PF01458">
    <property type="entry name" value="SUFBD_core"/>
    <property type="match status" value="1"/>
</dbReference>
<reference evidence="2" key="1">
    <citation type="submission" date="2020-10" db="EMBL/GenBank/DDBJ databases">
        <authorList>
            <person name="Gilroy R."/>
        </authorList>
    </citation>
    <scope>NUCLEOTIDE SEQUENCE</scope>
    <source>
        <strain evidence="2">B1-20833</strain>
    </source>
</reference>
<evidence type="ECO:0000259" key="1">
    <source>
        <dbReference type="Pfam" id="PF01458"/>
    </source>
</evidence>
<reference evidence="2" key="2">
    <citation type="journal article" date="2021" name="PeerJ">
        <title>Extensive microbial diversity within the chicken gut microbiome revealed by metagenomics and culture.</title>
        <authorList>
            <person name="Gilroy R."/>
            <person name="Ravi A."/>
            <person name="Getino M."/>
            <person name="Pursley I."/>
            <person name="Horton D.L."/>
            <person name="Alikhan N.F."/>
            <person name="Baker D."/>
            <person name="Gharbi K."/>
            <person name="Hall N."/>
            <person name="Watson M."/>
            <person name="Adriaenssens E.M."/>
            <person name="Foster-Nyarko E."/>
            <person name="Jarju S."/>
            <person name="Secka A."/>
            <person name="Antonio M."/>
            <person name="Oren A."/>
            <person name="Chaudhuri R.R."/>
            <person name="La Ragione R."/>
            <person name="Hildebrand F."/>
            <person name="Pallen M.J."/>
        </authorList>
    </citation>
    <scope>NUCLEOTIDE SEQUENCE</scope>
    <source>
        <strain evidence="2">B1-20833</strain>
    </source>
</reference>
<evidence type="ECO:0000313" key="2">
    <source>
        <dbReference type="EMBL" id="MBO8452708.1"/>
    </source>
</evidence>
<dbReference type="AlphaFoldDB" id="A0A9D9EUS2"/>
<dbReference type="GO" id="GO:0016226">
    <property type="term" value="P:iron-sulfur cluster assembly"/>
    <property type="evidence" value="ECO:0007669"/>
    <property type="project" value="InterPro"/>
</dbReference>
<feature type="domain" description="SUF system FeS cluster assembly SufBD core" evidence="1">
    <location>
        <begin position="45"/>
        <end position="204"/>
    </location>
</feature>
<proteinExistence type="predicted"/>
<dbReference type="EMBL" id="JADIMI010000070">
    <property type="protein sequence ID" value="MBO8452708.1"/>
    <property type="molecule type" value="Genomic_DNA"/>
</dbReference>
<sequence>MEKTFSINEGQSSSLVVMCDGRGGRFLYPAEDPHRHTGAAADIGRVVIEKDARLSLVYIVMPGCRNDISLAVDLDGEGAELSVSGIYLCDGSDRLSIGMDVRHNVPHCRSRQLFKGLVSGGSGVSFYGKITVAYDAQKTEAYQENHSIILSDDAKVETRPQLEIYADDVKCSHGATIGRLNEEEQFYMRSRGIPEDEARVLQMLSFLSPVLDFIEDGHQREEIAAMVDSAARSL</sequence>
<protein>
    <submittedName>
        <fullName evidence="2">SufD family Fe-S cluster assembly protein</fullName>
    </submittedName>
</protein>
<comment type="caution">
    <text evidence="2">The sequence shown here is derived from an EMBL/GenBank/DDBJ whole genome shotgun (WGS) entry which is preliminary data.</text>
</comment>
<dbReference type="PANTHER" id="PTHR43575:SF1">
    <property type="entry name" value="PROTEIN ABCI7, CHLOROPLASTIC"/>
    <property type="match status" value="1"/>
</dbReference>
<dbReference type="Proteomes" id="UP000823661">
    <property type="component" value="Unassembled WGS sequence"/>
</dbReference>
<accession>A0A9D9EUS2</accession>
<organism evidence="2 3">
    <name type="scientific">Candidatus Cryptobacteroides intestinavium</name>
    <dbReference type="NCBI Taxonomy" id="2840766"/>
    <lineage>
        <taxon>Bacteria</taxon>
        <taxon>Pseudomonadati</taxon>
        <taxon>Bacteroidota</taxon>
        <taxon>Bacteroidia</taxon>
        <taxon>Bacteroidales</taxon>
        <taxon>Candidatus Cryptobacteroides</taxon>
    </lineage>
</organism>
<dbReference type="SUPFAM" id="SSF101960">
    <property type="entry name" value="Stabilizer of iron transporter SufD"/>
    <property type="match status" value="1"/>
</dbReference>